<comment type="caution">
    <text evidence="1">The sequence shown here is derived from an EMBL/GenBank/DDBJ whole genome shotgun (WGS) entry which is preliminary data.</text>
</comment>
<dbReference type="EMBL" id="JRTT01000029">
    <property type="protein sequence ID" value="KHD75252.1"/>
    <property type="molecule type" value="Genomic_DNA"/>
</dbReference>
<protein>
    <submittedName>
        <fullName evidence="1">Uncharacterized protein</fullName>
    </submittedName>
</protein>
<dbReference type="Proteomes" id="UP000054537">
    <property type="component" value="Unassembled WGS sequence"/>
</dbReference>
<evidence type="ECO:0000313" key="2">
    <source>
        <dbReference type="Proteomes" id="UP000054537"/>
    </source>
</evidence>
<proteinExistence type="predicted"/>
<evidence type="ECO:0000313" key="1">
    <source>
        <dbReference type="EMBL" id="KHD75252.1"/>
    </source>
</evidence>
<keyword evidence="2" id="KW-1185">Reference proteome</keyword>
<accession>A0A0A6X572</accession>
<sequence length="120" mass="13303">MALAKLNAAPAGCVLTVTRVTSRFGEEKIMTVQELQPREARHHSGAILRSRRFATQFELGGHVLTLGVEPGVRGGLYYLPNAPTWDDGTPVPHDVAAGMQKVIEEVERFWGHWPEFRAVL</sequence>
<name>A0A0A6X572_ACTUT</name>
<gene>
    <name evidence="1" type="ORF">MB27_23540</name>
</gene>
<organism evidence="1 2">
    <name type="scientific">Actinoplanes utahensis</name>
    <dbReference type="NCBI Taxonomy" id="1869"/>
    <lineage>
        <taxon>Bacteria</taxon>
        <taxon>Bacillati</taxon>
        <taxon>Actinomycetota</taxon>
        <taxon>Actinomycetes</taxon>
        <taxon>Micromonosporales</taxon>
        <taxon>Micromonosporaceae</taxon>
        <taxon>Actinoplanes</taxon>
    </lineage>
</organism>
<reference evidence="1 2" key="1">
    <citation type="submission" date="2014-10" db="EMBL/GenBank/DDBJ databases">
        <title>Draft genome sequence of Actinoplanes utahensis NRRL 12052.</title>
        <authorList>
            <person name="Velasco-Bucheli B."/>
            <person name="del Cerro C."/>
            <person name="Hormigo D."/>
            <person name="Garcia J.L."/>
            <person name="Acebal C."/>
            <person name="Arroyo M."/>
            <person name="de la Mata I."/>
        </authorList>
    </citation>
    <scope>NUCLEOTIDE SEQUENCE [LARGE SCALE GENOMIC DNA]</scope>
    <source>
        <strain evidence="1 2">NRRL 12052</strain>
    </source>
</reference>
<dbReference type="AlphaFoldDB" id="A0A0A6X572"/>